<dbReference type="eggNOG" id="ENOG503399R">
    <property type="taxonomic scope" value="Bacteria"/>
</dbReference>
<dbReference type="EMBL" id="AQPH01000094">
    <property type="protein sequence ID" value="EPY00432.1"/>
    <property type="molecule type" value="Genomic_DNA"/>
</dbReference>
<dbReference type="Proteomes" id="UP000015350">
    <property type="component" value="Unassembled WGS sequence"/>
</dbReference>
<dbReference type="AlphaFoldDB" id="S9S374"/>
<gene>
    <name evidence="1" type="ORF">K678_16085</name>
</gene>
<comment type="caution">
    <text evidence="1">The sequence shown here is derived from an EMBL/GenBank/DDBJ whole genome shotgun (WGS) entry which is preliminary data.</text>
</comment>
<accession>S9S374</accession>
<name>S9S374_MAGFU</name>
<dbReference type="STRING" id="1316936.K678_16085"/>
<dbReference type="RefSeq" id="WP_021133498.1">
    <property type="nucleotide sequence ID" value="NZ_AQPH01000094.1"/>
</dbReference>
<dbReference type="PATRIC" id="fig|1316936.3.peg.3199"/>
<sequence length="114" mass="12019">MKRGKGKAAKRQARAEAAAAFARGFVGTGLLSLIQDRLEPVLPQPHPRKVLRHALQGGAALAAATVVAEALRQRDYPTVLAATALGAGGVLAAEYLLTHRSNEEADLGQEEEKI</sequence>
<evidence type="ECO:0000313" key="1">
    <source>
        <dbReference type="EMBL" id="EPY00432.1"/>
    </source>
</evidence>
<proteinExistence type="predicted"/>
<protein>
    <submittedName>
        <fullName evidence="1">Uncharacterized protein</fullName>
    </submittedName>
</protein>
<organism evidence="1 2">
    <name type="scientific">Magnetospirillum fulvum MGU-K5</name>
    <dbReference type="NCBI Taxonomy" id="1316936"/>
    <lineage>
        <taxon>Bacteria</taxon>
        <taxon>Pseudomonadati</taxon>
        <taxon>Pseudomonadota</taxon>
        <taxon>Alphaproteobacteria</taxon>
        <taxon>Rhodospirillales</taxon>
        <taxon>Rhodospirillaceae</taxon>
        <taxon>Magnetospirillum</taxon>
    </lineage>
</organism>
<evidence type="ECO:0000313" key="2">
    <source>
        <dbReference type="Proteomes" id="UP000015350"/>
    </source>
</evidence>
<reference evidence="1 2" key="1">
    <citation type="submission" date="2013-04" db="EMBL/GenBank/DDBJ databases">
        <authorList>
            <person name="Kuznetsov B."/>
            <person name="Ivanovsky R."/>
        </authorList>
    </citation>
    <scope>NUCLEOTIDE SEQUENCE [LARGE SCALE GENOMIC DNA]</scope>
    <source>
        <strain evidence="1 2">MGU-K5</strain>
    </source>
</reference>